<organism evidence="3 4">
    <name type="scientific">Saccharothrix tamanrassetensis</name>
    <dbReference type="NCBI Taxonomy" id="1051531"/>
    <lineage>
        <taxon>Bacteria</taxon>
        <taxon>Bacillati</taxon>
        <taxon>Actinomycetota</taxon>
        <taxon>Actinomycetes</taxon>
        <taxon>Pseudonocardiales</taxon>
        <taxon>Pseudonocardiaceae</taxon>
        <taxon>Saccharothrix</taxon>
    </lineage>
</organism>
<evidence type="ECO:0000313" key="4">
    <source>
        <dbReference type="Proteomes" id="UP000547510"/>
    </source>
</evidence>
<proteinExistence type="predicted"/>
<reference evidence="3 4" key="1">
    <citation type="submission" date="2020-08" db="EMBL/GenBank/DDBJ databases">
        <title>Genomic Encyclopedia of Type Strains, Phase III (KMG-III): the genomes of soil and plant-associated and newly described type strains.</title>
        <authorList>
            <person name="Whitman W."/>
        </authorList>
    </citation>
    <scope>NUCLEOTIDE SEQUENCE [LARGE SCALE GENOMIC DNA]</scope>
    <source>
        <strain evidence="3 4">CECT 8640</strain>
    </source>
</reference>
<feature type="region of interest" description="Disordered" evidence="1">
    <location>
        <begin position="34"/>
        <end position="58"/>
    </location>
</feature>
<feature type="signal peptide" evidence="2">
    <location>
        <begin position="1"/>
        <end position="22"/>
    </location>
</feature>
<feature type="compositionally biased region" description="Polar residues" evidence="1">
    <location>
        <begin position="35"/>
        <end position="45"/>
    </location>
</feature>
<gene>
    <name evidence="3" type="ORF">FHS29_003187</name>
</gene>
<evidence type="ECO:0000256" key="2">
    <source>
        <dbReference type="SAM" id="SignalP"/>
    </source>
</evidence>
<dbReference type="EMBL" id="JACHJN010000004">
    <property type="protein sequence ID" value="MBB5956601.1"/>
    <property type="molecule type" value="Genomic_DNA"/>
</dbReference>
<dbReference type="RefSeq" id="WP_184691374.1">
    <property type="nucleotide sequence ID" value="NZ_JACHJN010000004.1"/>
</dbReference>
<sequence>MTSTTRKVRAALSTVAARLSFAAGTAAVTAPATTRVGSISSSSNAPGHELLARTVGPR</sequence>
<accession>A0A841CGW2</accession>
<evidence type="ECO:0000313" key="3">
    <source>
        <dbReference type="EMBL" id="MBB5956601.1"/>
    </source>
</evidence>
<feature type="chain" id="PRO_5038690000" evidence="2">
    <location>
        <begin position="23"/>
        <end position="58"/>
    </location>
</feature>
<name>A0A841CGW2_9PSEU</name>
<evidence type="ECO:0000256" key="1">
    <source>
        <dbReference type="SAM" id="MobiDB-lite"/>
    </source>
</evidence>
<comment type="caution">
    <text evidence="3">The sequence shown here is derived from an EMBL/GenBank/DDBJ whole genome shotgun (WGS) entry which is preliminary data.</text>
</comment>
<dbReference type="AlphaFoldDB" id="A0A841CGW2"/>
<keyword evidence="4" id="KW-1185">Reference proteome</keyword>
<dbReference type="Proteomes" id="UP000547510">
    <property type="component" value="Unassembled WGS sequence"/>
</dbReference>
<protein>
    <submittedName>
        <fullName evidence="3">Uncharacterized protein</fullName>
    </submittedName>
</protein>
<keyword evidence="2" id="KW-0732">Signal</keyword>